<feature type="compositionally biased region" description="Polar residues" evidence="1">
    <location>
        <begin position="105"/>
        <end position="114"/>
    </location>
</feature>
<dbReference type="OrthoDB" id="10468310at2759"/>
<dbReference type="AlphaFoldDB" id="A0A6H5J0F7"/>
<name>A0A6H5J0F7_9HYME</name>
<sequence length="218" mass="24425">MRESCTQDLVQSTWNSLKSKYYRELAQSNCVSGSRLEDIFQSTWRREWKICLESERSSSVRAERDILGDVYVGLTSTARVVRSYVARVKSASAGTSRPECARENQWIQRPSRPQGQPRVDLDQEKISTSCGESGGPAFGRCICESYAPTRPPGRRSSRLPSTGPRFIIVAFARKMGICGFTAHTKTERRRDMRDVLAPATSIPKLCIGLCSMRKSSCT</sequence>
<keyword evidence="3" id="KW-1185">Reference proteome</keyword>
<reference evidence="2 3" key="1">
    <citation type="submission" date="2020-02" db="EMBL/GenBank/DDBJ databases">
        <authorList>
            <person name="Ferguson B K."/>
        </authorList>
    </citation>
    <scope>NUCLEOTIDE SEQUENCE [LARGE SCALE GENOMIC DNA]</scope>
</reference>
<dbReference type="EMBL" id="CADCXV010001182">
    <property type="protein sequence ID" value="CAB0042288.1"/>
    <property type="molecule type" value="Genomic_DNA"/>
</dbReference>
<dbReference type="Proteomes" id="UP000479190">
    <property type="component" value="Unassembled WGS sequence"/>
</dbReference>
<evidence type="ECO:0000313" key="3">
    <source>
        <dbReference type="Proteomes" id="UP000479190"/>
    </source>
</evidence>
<evidence type="ECO:0000313" key="2">
    <source>
        <dbReference type="EMBL" id="CAB0042288.1"/>
    </source>
</evidence>
<evidence type="ECO:0008006" key="4">
    <source>
        <dbReference type="Google" id="ProtNLM"/>
    </source>
</evidence>
<protein>
    <recommendedName>
        <fullName evidence="4">MADF domain-containing protein</fullName>
    </recommendedName>
</protein>
<organism evidence="2 3">
    <name type="scientific">Trichogramma brassicae</name>
    <dbReference type="NCBI Taxonomy" id="86971"/>
    <lineage>
        <taxon>Eukaryota</taxon>
        <taxon>Metazoa</taxon>
        <taxon>Ecdysozoa</taxon>
        <taxon>Arthropoda</taxon>
        <taxon>Hexapoda</taxon>
        <taxon>Insecta</taxon>
        <taxon>Pterygota</taxon>
        <taxon>Neoptera</taxon>
        <taxon>Endopterygota</taxon>
        <taxon>Hymenoptera</taxon>
        <taxon>Apocrita</taxon>
        <taxon>Proctotrupomorpha</taxon>
        <taxon>Chalcidoidea</taxon>
        <taxon>Trichogrammatidae</taxon>
        <taxon>Trichogramma</taxon>
    </lineage>
</organism>
<evidence type="ECO:0000256" key="1">
    <source>
        <dbReference type="SAM" id="MobiDB-lite"/>
    </source>
</evidence>
<proteinExistence type="predicted"/>
<gene>
    <name evidence="2" type="ORF">TBRA_LOCUS13915</name>
</gene>
<feature type="region of interest" description="Disordered" evidence="1">
    <location>
        <begin position="96"/>
        <end position="118"/>
    </location>
</feature>
<accession>A0A6H5J0F7</accession>